<dbReference type="InParanoid" id="I7LTJ3"/>
<sequence length="426" mass="48488">MYNSSFTQKSQVLGNSYQSNNPEVNEIIKRHEEIANSIKKMRSASQVPPSYANNYLYTPSGSISNIQDDQNEVETIITTTTMKITPQTSLTNSYAPQQYQRSNNFLNPNIQHSLQQPQQTSDLIDQLKRANQQILNISQDLRGYNDNLKKSQISIGGGLGSSQISYGNQSIIQPISRRNNFETFNNQVPSINNSQYLSAGNTYQNPRSASVYSSRNELPQTNSYNQSFYPTTRGVSQKRVTEITTTTYNNELPVHSHLLNSGIANSRANLASSQNPTPRGTSQSNIHSLNQIHDSDDENDYIKRIYVKGDGFEYEEIVDEENPQNNYKALRDQYHDEWQRLDYTPDFIIPFLKIQEQQKAAQNSMSQINASQISNVPLPAKYEFQPNCQSRYILDDSNFNKSHVDTTANISQSYIPTYKSYAPQNY</sequence>
<feature type="region of interest" description="Disordered" evidence="1">
    <location>
        <begin position="268"/>
        <end position="295"/>
    </location>
</feature>
<proteinExistence type="predicted"/>
<dbReference type="KEGG" id="tet:TTHERM_00471300"/>
<dbReference type="RefSeq" id="XP_001033017.3">
    <property type="nucleotide sequence ID" value="XM_001033017.4"/>
</dbReference>
<gene>
    <name evidence="2" type="ORF">TTHERM_00471300</name>
</gene>
<dbReference type="GeneID" id="7830050"/>
<reference evidence="3" key="1">
    <citation type="journal article" date="2006" name="PLoS Biol.">
        <title>Macronuclear genome sequence of the ciliate Tetrahymena thermophila, a model eukaryote.</title>
        <authorList>
            <person name="Eisen J.A."/>
            <person name="Coyne R.S."/>
            <person name="Wu M."/>
            <person name="Wu D."/>
            <person name="Thiagarajan M."/>
            <person name="Wortman J.R."/>
            <person name="Badger J.H."/>
            <person name="Ren Q."/>
            <person name="Amedeo P."/>
            <person name="Jones K.M."/>
            <person name="Tallon L.J."/>
            <person name="Delcher A.L."/>
            <person name="Salzberg S.L."/>
            <person name="Silva J.C."/>
            <person name="Haas B.J."/>
            <person name="Majoros W.H."/>
            <person name="Farzad M."/>
            <person name="Carlton J.M."/>
            <person name="Smith R.K. Jr."/>
            <person name="Garg J."/>
            <person name="Pearlman R.E."/>
            <person name="Karrer K.M."/>
            <person name="Sun L."/>
            <person name="Manning G."/>
            <person name="Elde N.C."/>
            <person name="Turkewitz A.P."/>
            <person name="Asai D.J."/>
            <person name="Wilkes D.E."/>
            <person name="Wang Y."/>
            <person name="Cai H."/>
            <person name="Collins K."/>
            <person name="Stewart B.A."/>
            <person name="Lee S.R."/>
            <person name="Wilamowska K."/>
            <person name="Weinberg Z."/>
            <person name="Ruzzo W.L."/>
            <person name="Wloga D."/>
            <person name="Gaertig J."/>
            <person name="Frankel J."/>
            <person name="Tsao C.-C."/>
            <person name="Gorovsky M.A."/>
            <person name="Keeling P.J."/>
            <person name="Waller R.F."/>
            <person name="Patron N.J."/>
            <person name="Cherry J.M."/>
            <person name="Stover N.A."/>
            <person name="Krieger C.J."/>
            <person name="del Toro C."/>
            <person name="Ryder H.F."/>
            <person name="Williamson S.C."/>
            <person name="Barbeau R.A."/>
            <person name="Hamilton E.P."/>
            <person name="Orias E."/>
        </authorList>
    </citation>
    <scope>NUCLEOTIDE SEQUENCE [LARGE SCALE GENOMIC DNA]</scope>
    <source>
        <strain evidence="3">SB210</strain>
    </source>
</reference>
<organism evidence="2 3">
    <name type="scientific">Tetrahymena thermophila (strain SB210)</name>
    <dbReference type="NCBI Taxonomy" id="312017"/>
    <lineage>
        <taxon>Eukaryota</taxon>
        <taxon>Sar</taxon>
        <taxon>Alveolata</taxon>
        <taxon>Ciliophora</taxon>
        <taxon>Intramacronucleata</taxon>
        <taxon>Oligohymenophorea</taxon>
        <taxon>Hymenostomatida</taxon>
        <taxon>Tetrahymenina</taxon>
        <taxon>Tetrahymenidae</taxon>
        <taxon>Tetrahymena</taxon>
    </lineage>
</organism>
<evidence type="ECO:0000256" key="1">
    <source>
        <dbReference type="SAM" id="MobiDB-lite"/>
    </source>
</evidence>
<accession>I7LTJ3</accession>
<dbReference type="EMBL" id="GG662622">
    <property type="protein sequence ID" value="EAR85354.3"/>
    <property type="molecule type" value="Genomic_DNA"/>
</dbReference>
<dbReference type="Proteomes" id="UP000009168">
    <property type="component" value="Unassembled WGS sequence"/>
</dbReference>
<protein>
    <submittedName>
        <fullName evidence="2">Uncharacterized protein</fullName>
    </submittedName>
</protein>
<evidence type="ECO:0000313" key="2">
    <source>
        <dbReference type="EMBL" id="EAR85354.3"/>
    </source>
</evidence>
<keyword evidence="3" id="KW-1185">Reference proteome</keyword>
<dbReference type="AlphaFoldDB" id="I7LTJ3"/>
<evidence type="ECO:0000313" key="3">
    <source>
        <dbReference type="Proteomes" id="UP000009168"/>
    </source>
</evidence>
<dbReference type="HOGENOM" id="CLU_644799_0_0_1"/>
<feature type="compositionally biased region" description="Polar residues" evidence="1">
    <location>
        <begin position="268"/>
        <end position="292"/>
    </location>
</feature>
<name>I7LTJ3_TETTS</name>